<dbReference type="OrthoDB" id="50224at2157"/>
<proteinExistence type="predicted"/>
<dbReference type="STRING" id="589924.Ferp_0070"/>
<sequence length="92" mass="10895">MKHPAIVQVRTEIEKALEIAKKFVTEVERREDGVDIYFEDVNEARRFISVFKRATKKKILVKSSTSYAGLRKGRVRYLFTYSLKENEGRRLR</sequence>
<dbReference type="HOGENOM" id="CLU_2379235_0_0_2"/>
<dbReference type="KEGG" id="fpl:Ferp_0070"/>
<gene>
    <name evidence="2" type="ordered locus">Ferp_0070</name>
</gene>
<accession>D3S124</accession>
<dbReference type="GeneID" id="8777562"/>
<reference evidence="2 3" key="2">
    <citation type="journal article" date="2011" name="Stand. Genomic Sci.">
        <title>Complete genome sequence of Ferroglobus placidus AEDII12DO.</title>
        <authorList>
            <person name="Anderson I."/>
            <person name="Risso C."/>
            <person name="Holmes D."/>
            <person name="Lucas S."/>
            <person name="Copeland A."/>
            <person name="Lapidus A."/>
            <person name="Cheng J.F."/>
            <person name="Bruce D."/>
            <person name="Goodwin L."/>
            <person name="Pitluck S."/>
            <person name="Saunders E."/>
            <person name="Brettin T."/>
            <person name="Detter J.C."/>
            <person name="Han C."/>
            <person name="Tapia R."/>
            <person name="Larimer F."/>
            <person name="Land M."/>
            <person name="Hauser L."/>
            <person name="Woyke T."/>
            <person name="Lovley D."/>
            <person name="Kyrpides N."/>
            <person name="Ivanova N."/>
        </authorList>
    </citation>
    <scope>NUCLEOTIDE SEQUENCE [LARGE SCALE GENOMIC DNA]</scope>
    <source>
        <strain evidence="3">DSM 10642 / AEDII12DO</strain>
    </source>
</reference>
<organism evidence="2 3">
    <name type="scientific">Ferroglobus placidus (strain DSM 10642 / AEDII12DO)</name>
    <dbReference type="NCBI Taxonomy" id="589924"/>
    <lineage>
        <taxon>Archaea</taxon>
        <taxon>Methanobacteriati</taxon>
        <taxon>Methanobacteriota</taxon>
        <taxon>Archaeoglobi</taxon>
        <taxon>Archaeoglobales</taxon>
        <taxon>Archaeoglobaceae</taxon>
        <taxon>Ferroglobus</taxon>
    </lineage>
</organism>
<dbReference type="EMBL" id="CP001899">
    <property type="protein sequence ID" value="ADC64260.1"/>
    <property type="molecule type" value="Genomic_DNA"/>
</dbReference>
<name>D3S124_FERPA</name>
<dbReference type="Pfam" id="PF04981">
    <property type="entry name" value="NMD3"/>
    <property type="match status" value="1"/>
</dbReference>
<protein>
    <submittedName>
        <fullName evidence="2">NMD3 family protein</fullName>
    </submittedName>
</protein>
<dbReference type="RefSeq" id="WP_012964609.1">
    <property type="nucleotide sequence ID" value="NC_013849.1"/>
</dbReference>
<evidence type="ECO:0000313" key="3">
    <source>
        <dbReference type="Proteomes" id="UP000002613"/>
    </source>
</evidence>
<evidence type="ECO:0000313" key="2">
    <source>
        <dbReference type="EMBL" id="ADC64260.1"/>
    </source>
</evidence>
<keyword evidence="3" id="KW-1185">Reference proteome</keyword>
<feature type="domain" description="Nmd3 N-terminal" evidence="1">
    <location>
        <begin position="6"/>
        <end position="83"/>
    </location>
</feature>
<reference evidence="3" key="1">
    <citation type="submission" date="2010-02" db="EMBL/GenBank/DDBJ databases">
        <title>Complete sequence of Ferroglobus placidus DSM 10642.</title>
        <authorList>
            <consortium name="US DOE Joint Genome Institute"/>
            <person name="Lucas S."/>
            <person name="Copeland A."/>
            <person name="Lapidus A."/>
            <person name="Cheng J.-F."/>
            <person name="Bruce D."/>
            <person name="Goodwin L."/>
            <person name="Pitluck S."/>
            <person name="Saunders E."/>
            <person name="Brettin T."/>
            <person name="Detter J.C."/>
            <person name="Han C."/>
            <person name="Tapia R."/>
            <person name="Larimer F."/>
            <person name="Land M."/>
            <person name="Hauser L."/>
            <person name="Kyrpides N."/>
            <person name="Ivanova N."/>
            <person name="Holmes D."/>
            <person name="Lovley D."/>
            <person name="Kyrpides N."/>
            <person name="Anderson I.J."/>
            <person name="Woyke T."/>
        </authorList>
    </citation>
    <scope>NUCLEOTIDE SEQUENCE [LARGE SCALE GENOMIC DNA]</scope>
    <source>
        <strain evidence="3">DSM 10642 / AEDII12DO</strain>
    </source>
</reference>
<dbReference type="InterPro" id="IPR007064">
    <property type="entry name" value="Nmd3_N"/>
</dbReference>
<dbReference type="eggNOG" id="arCOG04149">
    <property type="taxonomic scope" value="Archaea"/>
</dbReference>
<dbReference type="PaxDb" id="589924-Ferp_0070"/>
<dbReference type="Proteomes" id="UP000002613">
    <property type="component" value="Chromosome"/>
</dbReference>
<evidence type="ECO:0000259" key="1">
    <source>
        <dbReference type="Pfam" id="PF04981"/>
    </source>
</evidence>
<dbReference type="AlphaFoldDB" id="D3S124"/>